<dbReference type="AlphaFoldDB" id="C9SKY1"/>
<gene>
    <name evidence="2" type="ORF">VDBG_05458</name>
</gene>
<dbReference type="KEGG" id="val:VDBG_05458"/>
<proteinExistence type="predicted"/>
<keyword evidence="3" id="KW-1185">Reference proteome</keyword>
<accession>C9SKY1</accession>
<protein>
    <submittedName>
        <fullName evidence="2">Predicted protein</fullName>
    </submittedName>
</protein>
<dbReference type="RefSeq" id="XP_003004345.1">
    <property type="nucleotide sequence ID" value="XM_003004299.1"/>
</dbReference>
<sequence length="138" mass="14651">MFKRWEMLWQTDAAAAASGRMEPGAAAAGPSGFDPGAAPMDVSPMGGDGTDWGDDVKAPGPMMMPPGAGPMFGMDEHLGRCRCWRGCRPCSGTGTVWIWRTWGRQGRGRTAGVPNDWVLMSGSCHVLFVFGGVSGMRL</sequence>
<reference evidence="3" key="1">
    <citation type="journal article" date="2011" name="PLoS Pathog.">
        <title>Comparative genomics yields insights into niche adaptation of plant vascular wilt pathogens.</title>
        <authorList>
            <person name="Klosterman S.J."/>
            <person name="Subbarao K.V."/>
            <person name="Kang S."/>
            <person name="Veronese P."/>
            <person name="Gold S.E."/>
            <person name="Thomma B.P.H.J."/>
            <person name="Chen Z."/>
            <person name="Henrissat B."/>
            <person name="Lee Y.-H."/>
            <person name="Park J."/>
            <person name="Garcia-Pedrajas M.D."/>
            <person name="Barbara D.J."/>
            <person name="Anchieta A."/>
            <person name="de Jonge R."/>
            <person name="Santhanam P."/>
            <person name="Maruthachalam K."/>
            <person name="Atallah Z."/>
            <person name="Amyotte S.G."/>
            <person name="Paz Z."/>
            <person name="Inderbitzin P."/>
            <person name="Hayes R.J."/>
            <person name="Heiman D.I."/>
            <person name="Young S."/>
            <person name="Zeng Q."/>
            <person name="Engels R."/>
            <person name="Galagan J."/>
            <person name="Cuomo C.A."/>
            <person name="Dobinson K.F."/>
            <person name="Ma L.-J."/>
        </authorList>
    </citation>
    <scope>NUCLEOTIDE SEQUENCE [LARGE SCALE GENOMIC DNA]</scope>
    <source>
        <strain evidence="3">VaMs.102 / ATCC MYA-4576 / FGSC 10136</strain>
    </source>
</reference>
<evidence type="ECO:0000256" key="1">
    <source>
        <dbReference type="SAM" id="MobiDB-lite"/>
    </source>
</evidence>
<name>C9SKY1_VERA1</name>
<organism evidence="3">
    <name type="scientific">Verticillium alfalfae (strain VaMs.102 / ATCC MYA-4576 / FGSC 10136)</name>
    <name type="common">Verticillium wilt of alfalfa</name>
    <name type="synonym">Verticillium albo-atrum</name>
    <dbReference type="NCBI Taxonomy" id="526221"/>
    <lineage>
        <taxon>Eukaryota</taxon>
        <taxon>Fungi</taxon>
        <taxon>Dikarya</taxon>
        <taxon>Ascomycota</taxon>
        <taxon>Pezizomycotina</taxon>
        <taxon>Sordariomycetes</taxon>
        <taxon>Hypocreomycetidae</taxon>
        <taxon>Glomerellales</taxon>
        <taxon>Plectosphaerellaceae</taxon>
        <taxon>Verticillium</taxon>
    </lineage>
</organism>
<feature type="region of interest" description="Disordered" evidence="1">
    <location>
        <begin position="20"/>
        <end position="57"/>
    </location>
</feature>
<dbReference type="HOGENOM" id="CLU_1856811_0_0_1"/>
<dbReference type="GeneID" id="9531331"/>
<evidence type="ECO:0000313" key="3">
    <source>
        <dbReference type="Proteomes" id="UP000008698"/>
    </source>
</evidence>
<evidence type="ECO:0000313" key="2">
    <source>
        <dbReference type="EMBL" id="EEY19349.1"/>
    </source>
</evidence>
<dbReference type="Proteomes" id="UP000008698">
    <property type="component" value="Unassembled WGS sequence"/>
</dbReference>
<dbReference type="EMBL" id="DS985219">
    <property type="protein sequence ID" value="EEY19349.1"/>
    <property type="molecule type" value="Genomic_DNA"/>
</dbReference>